<keyword evidence="2" id="KW-0285">Flavoprotein</keyword>
<dbReference type="PANTHER" id="PTHR46568:SF1">
    <property type="entry name" value="ALKYLDIHYDROXYACETONEPHOSPHATE SYNTHASE, PEROXISOMAL"/>
    <property type="match status" value="1"/>
</dbReference>
<keyword evidence="10" id="KW-1185">Reference proteome</keyword>
<dbReference type="Gene3D" id="3.30.300.330">
    <property type="match status" value="1"/>
</dbReference>
<dbReference type="InterPro" id="IPR006094">
    <property type="entry name" value="Oxid_FAD_bind_N"/>
</dbReference>
<evidence type="ECO:0000256" key="7">
    <source>
        <dbReference type="PIRSR" id="PIRSR625650-4"/>
    </source>
</evidence>
<dbReference type="InterPro" id="IPR016171">
    <property type="entry name" value="Vanillyl_alc_oxidase_C-sub2"/>
</dbReference>
<evidence type="ECO:0000256" key="6">
    <source>
        <dbReference type="PIRSR" id="PIRSR625650-3"/>
    </source>
</evidence>
<feature type="binding site" evidence="6">
    <location>
        <begin position="248"/>
        <end position="254"/>
    </location>
    <ligand>
        <name>FAD</name>
        <dbReference type="ChEBI" id="CHEBI:57692"/>
    </ligand>
</feature>
<dbReference type="InterPro" id="IPR016167">
    <property type="entry name" value="FAD-bd_PCMH_sub1"/>
</dbReference>
<dbReference type="Proteomes" id="UP000196027">
    <property type="component" value="Chromosome"/>
</dbReference>
<evidence type="ECO:0000259" key="8">
    <source>
        <dbReference type="PROSITE" id="PS51387"/>
    </source>
</evidence>
<dbReference type="Pfam" id="PF01565">
    <property type="entry name" value="FAD_binding_4"/>
    <property type="match status" value="1"/>
</dbReference>
<dbReference type="PANTHER" id="PTHR46568">
    <property type="entry name" value="ALKYLDIHYDROXYACETONEPHOSPHATE SYNTHASE, PEROXISOMAL"/>
    <property type="match status" value="1"/>
</dbReference>
<evidence type="ECO:0000256" key="3">
    <source>
        <dbReference type="ARBA" id="ARBA00022827"/>
    </source>
</evidence>
<name>A0A1Y0IB63_9GAMM</name>
<dbReference type="KEGG" id="ome:OLMES_3736"/>
<feature type="active site" description="Proton donor/acceptor" evidence="4">
    <location>
        <position position="448"/>
    </location>
</feature>
<dbReference type="EMBL" id="CP021425">
    <property type="protein sequence ID" value="ARU57757.1"/>
    <property type="molecule type" value="Genomic_DNA"/>
</dbReference>
<reference evidence="9 10" key="1">
    <citation type="submission" date="2017-05" db="EMBL/GenBank/DDBJ databases">
        <title>Genomic insights into alkan degradation activity of Oleiphilus messinensis.</title>
        <authorList>
            <person name="Kozyavkin S.A."/>
            <person name="Slesarev A.I."/>
            <person name="Golyshin P.N."/>
            <person name="Korzhenkov A."/>
            <person name="Golyshina O.N."/>
            <person name="Toshchakov S.V."/>
        </authorList>
    </citation>
    <scope>NUCLEOTIDE SEQUENCE [LARGE SCALE GENOMIC DNA]</scope>
    <source>
        <strain evidence="9 10">ME102</strain>
    </source>
</reference>
<dbReference type="GO" id="GO:0071949">
    <property type="term" value="F:FAD binding"/>
    <property type="evidence" value="ECO:0007669"/>
    <property type="project" value="InterPro"/>
</dbReference>
<dbReference type="PROSITE" id="PS51387">
    <property type="entry name" value="FAD_PCMH"/>
    <property type="match status" value="1"/>
</dbReference>
<evidence type="ECO:0000313" key="9">
    <source>
        <dbReference type="EMBL" id="ARU57757.1"/>
    </source>
</evidence>
<evidence type="ECO:0000256" key="5">
    <source>
        <dbReference type="PIRSR" id="PIRSR625650-2"/>
    </source>
</evidence>
<dbReference type="Pfam" id="PF02913">
    <property type="entry name" value="FAD-oxidase_C"/>
    <property type="match status" value="1"/>
</dbReference>
<dbReference type="InterPro" id="IPR036318">
    <property type="entry name" value="FAD-bd_PCMH-like_sf"/>
</dbReference>
<comment type="similarity">
    <text evidence="1">Belongs to the FAD-binding oxidoreductase/transferase type 4 family.</text>
</comment>
<dbReference type="InterPro" id="IPR016169">
    <property type="entry name" value="FAD-bd_PCMH_sub2"/>
</dbReference>
<dbReference type="RefSeq" id="WP_087462620.1">
    <property type="nucleotide sequence ID" value="NZ_CP021425.1"/>
</dbReference>
<dbReference type="InterPro" id="IPR004113">
    <property type="entry name" value="FAD-bd_oxidored_4_C"/>
</dbReference>
<accession>A0A1Y0IB63</accession>
<dbReference type="SUPFAM" id="SSF55103">
    <property type="entry name" value="FAD-linked oxidases, C-terminal domain"/>
    <property type="match status" value="1"/>
</dbReference>
<feature type="domain" description="FAD-binding PCMH-type" evidence="8">
    <location>
        <begin position="84"/>
        <end position="264"/>
    </location>
</feature>
<evidence type="ECO:0000256" key="1">
    <source>
        <dbReference type="ARBA" id="ARBA00008000"/>
    </source>
</evidence>
<dbReference type="GO" id="GO:0008609">
    <property type="term" value="F:alkylglycerone-phosphate synthase activity"/>
    <property type="evidence" value="ECO:0007669"/>
    <property type="project" value="InterPro"/>
</dbReference>
<dbReference type="Gene3D" id="3.30.465.10">
    <property type="match status" value="1"/>
</dbReference>
<proteinExistence type="inferred from homology"/>
<dbReference type="OrthoDB" id="9811557at2"/>
<feature type="binding site" evidence="5">
    <location>
        <position position="387"/>
    </location>
    <ligand>
        <name>substrate</name>
    </ligand>
</feature>
<dbReference type="Gene3D" id="1.10.45.10">
    <property type="entry name" value="Vanillyl-alcohol Oxidase, Chain A, domain 4"/>
    <property type="match status" value="1"/>
</dbReference>
<dbReference type="GO" id="GO:0008610">
    <property type="term" value="P:lipid biosynthetic process"/>
    <property type="evidence" value="ECO:0007669"/>
    <property type="project" value="InterPro"/>
</dbReference>
<dbReference type="AlphaFoldDB" id="A0A1Y0IB63"/>
<sequence length="551" mass="60979">MRRWNGWGDEAKSMALPENGTQFLADRIGTAEPLPDCILDDVIAQVPESRLPPNILVDTSAETRIRHARGQSLPDWLAMRSGDFGVFPDGVAFPETSEEVARLLDYAAMRNIYVIPYGGGTSVAGHINPPKTDKPVLTIDMSRMNRLLDLNEESLIARFGAGTAGPEVESQLRARGYTLGHFPQSFELSTLGGWVASRSSGQQSLRYGRIEQLFAGGRVETPEGSITLPTIPASSAGPDIREMILGSEGRMGIISEVDVRVTPVAEKERFLVVFFPSFKNAKDAARKLVQSRVQLSMLRVSNAIETETQLALAGHEGLIRLLETYLKTRGVSSGKCMLTLGITGSKTQYQSALKQVKELIKPFDGVNTGTQLGDKWAKKRFMMPYLREALWHKGYVVDTLETATDWDNVDNLLNKIEDNLRNALNGADERVHVFTHLSHFYGQGCSIYTTYVFRTAKSYEATLQWWQKMKHSTSRIIVENRGTISHQHGVGKDHAPYLPVEKGDLGIQAITSLCNTFDPEGLMNPGTLIENVATTRNTTVEALAKKQKKVQ</sequence>
<dbReference type="InterPro" id="IPR016166">
    <property type="entry name" value="FAD-bd_PCMH"/>
</dbReference>
<dbReference type="Gene3D" id="3.30.70.3450">
    <property type="match status" value="1"/>
</dbReference>
<evidence type="ECO:0000256" key="4">
    <source>
        <dbReference type="PIRSR" id="PIRSR625650-1"/>
    </source>
</evidence>
<feature type="site" description="Important for enzyme activity" evidence="7">
    <location>
        <position position="299"/>
    </location>
</feature>
<comment type="cofactor">
    <cofactor evidence="6">
        <name>FAD</name>
        <dbReference type="ChEBI" id="CHEBI:57692"/>
    </cofactor>
</comment>
<dbReference type="InterPro" id="IPR025650">
    <property type="entry name" value="Alkyl-DHAP_Synthase"/>
</dbReference>
<gene>
    <name evidence="9" type="ORF">OLMES_3736</name>
</gene>
<organism evidence="9 10">
    <name type="scientific">Oleiphilus messinensis</name>
    <dbReference type="NCBI Taxonomy" id="141451"/>
    <lineage>
        <taxon>Bacteria</taxon>
        <taxon>Pseudomonadati</taxon>
        <taxon>Pseudomonadota</taxon>
        <taxon>Gammaproteobacteria</taxon>
        <taxon>Oceanospirillales</taxon>
        <taxon>Oleiphilaceae</taxon>
        <taxon>Oleiphilus</taxon>
    </lineage>
</organism>
<protein>
    <submittedName>
        <fullName evidence="9">FAD/FMN-containing dehydrogenase</fullName>
    </submittedName>
</protein>
<evidence type="ECO:0000256" key="2">
    <source>
        <dbReference type="ARBA" id="ARBA00022630"/>
    </source>
</evidence>
<dbReference type="InterPro" id="IPR016164">
    <property type="entry name" value="FAD-linked_Oxase-like_C"/>
</dbReference>
<evidence type="ECO:0000313" key="10">
    <source>
        <dbReference type="Proteomes" id="UP000196027"/>
    </source>
</evidence>
<dbReference type="Gene3D" id="3.30.43.10">
    <property type="entry name" value="Uridine Diphospho-n-acetylenolpyruvylglucosamine Reductase, domain 2"/>
    <property type="match status" value="1"/>
</dbReference>
<feature type="binding site" evidence="6">
    <location>
        <begin position="116"/>
        <end position="122"/>
    </location>
    <ligand>
        <name>FAD</name>
        <dbReference type="ChEBI" id="CHEBI:57692"/>
    </ligand>
</feature>
<dbReference type="SUPFAM" id="SSF56176">
    <property type="entry name" value="FAD-binding/transporter-associated domain-like"/>
    <property type="match status" value="1"/>
</dbReference>
<keyword evidence="3 6" id="KW-0274">FAD</keyword>